<dbReference type="Pfam" id="PF03799">
    <property type="entry name" value="FtsQ_DivIB_C"/>
    <property type="match status" value="1"/>
</dbReference>
<evidence type="ECO:0000259" key="10">
    <source>
        <dbReference type="PROSITE" id="PS51779"/>
    </source>
</evidence>
<evidence type="ECO:0000256" key="9">
    <source>
        <dbReference type="HAMAP-Rule" id="MF_00911"/>
    </source>
</evidence>
<feature type="transmembrane region" description="Helical" evidence="9">
    <location>
        <begin position="45"/>
        <end position="66"/>
    </location>
</feature>
<keyword evidence="12" id="KW-1185">Reference proteome</keyword>
<accession>A0A4V3BBF5</accession>
<dbReference type="Proteomes" id="UP000294562">
    <property type="component" value="Unassembled WGS sequence"/>
</dbReference>
<evidence type="ECO:0000256" key="8">
    <source>
        <dbReference type="ARBA" id="ARBA00023306"/>
    </source>
</evidence>
<organism evidence="11 12">
    <name type="scientific">Meridianimarinicoccus aquatilis</name>
    <dbReference type="NCBI Taxonomy" id="2552766"/>
    <lineage>
        <taxon>Bacteria</taxon>
        <taxon>Pseudomonadati</taxon>
        <taxon>Pseudomonadota</taxon>
        <taxon>Alphaproteobacteria</taxon>
        <taxon>Rhodobacterales</taxon>
        <taxon>Paracoccaceae</taxon>
        <taxon>Meridianimarinicoccus</taxon>
    </lineage>
</organism>
<proteinExistence type="inferred from homology"/>
<dbReference type="PANTHER" id="PTHR35851">
    <property type="entry name" value="CELL DIVISION PROTEIN FTSQ"/>
    <property type="match status" value="1"/>
</dbReference>
<dbReference type="Pfam" id="PF08478">
    <property type="entry name" value="POTRA_1"/>
    <property type="match status" value="1"/>
</dbReference>
<comment type="similarity">
    <text evidence="9">Belongs to the FtsQ/DivIB family. FtsQ subfamily.</text>
</comment>
<sequence>MPVVGGGRVMRTLIRGRKADRAAIPHDPAPSRLQYRLNRMWLSPFIRVALIRVLPVCLLIAALGVWGTRPAQIAIMTGWIVDVRASVEARPEFQIRQMSLTGASPVLANAIRERVGLEFPVSWFDLDPEVIRADLATLDAVADVAVSVELGGALRVVVTEREPAILWRRPGGLELLDADGYRVAYIDRRDGRADLPLITGRGGNAAVPEALRLFDAARPLGDRLIALKRQGERRWDMVLTDDQVIQLPETGARAAMERVLAMDGAMDLLARDISVVDLRNPLRPTVRMGPAAMEYLQMTRDFRQGLSVQ</sequence>
<gene>
    <name evidence="9" type="primary">ftsQ</name>
    <name evidence="11" type="ORF">E2L05_13925</name>
</gene>
<evidence type="ECO:0000256" key="5">
    <source>
        <dbReference type="ARBA" id="ARBA00022692"/>
    </source>
</evidence>
<evidence type="ECO:0000256" key="4">
    <source>
        <dbReference type="ARBA" id="ARBA00022618"/>
    </source>
</evidence>
<evidence type="ECO:0000256" key="2">
    <source>
        <dbReference type="ARBA" id="ARBA00022475"/>
    </source>
</evidence>
<dbReference type="AlphaFoldDB" id="A0A4V3BBF5"/>
<protein>
    <recommendedName>
        <fullName evidence="9">Cell division protein FtsQ</fullName>
    </recommendedName>
</protein>
<dbReference type="InterPro" id="IPR005548">
    <property type="entry name" value="Cell_div_FtsQ/DivIB_C"/>
</dbReference>
<comment type="caution">
    <text evidence="11">The sequence shown here is derived from an EMBL/GenBank/DDBJ whole genome shotgun (WGS) entry which is preliminary data.</text>
</comment>
<comment type="function">
    <text evidence="9">Essential cell division protein.</text>
</comment>
<evidence type="ECO:0000256" key="7">
    <source>
        <dbReference type="ARBA" id="ARBA00023136"/>
    </source>
</evidence>
<evidence type="ECO:0000313" key="11">
    <source>
        <dbReference type="EMBL" id="TDL86299.1"/>
    </source>
</evidence>
<comment type="subcellular location">
    <subcellularLocation>
        <location evidence="9">Cell inner membrane</location>
        <topology evidence="9">Single-pass type II membrane protein</topology>
    </subcellularLocation>
    <subcellularLocation>
        <location evidence="1">Membrane</location>
    </subcellularLocation>
    <text evidence="9">Localizes to the division septum.</text>
</comment>
<dbReference type="HAMAP" id="MF_00911">
    <property type="entry name" value="FtsQ_subfam"/>
    <property type="match status" value="1"/>
</dbReference>
<keyword evidence="5 9" id="KW-0812">Transmembrane</keyword>
<keyword evidence="3 9" id="KW-0997">Cell inner membrane</keyword>
<dbReference type="PANTHER" id="PTHR35851:SF1">
    <property type="entry name" value="CELL DIVISION PROTEIN FTSQ"/>
    <property type="match status" value="1"/>
</dbReference>
<name>A0A4V3BBF5_9RHOB</name>
<keyword evidence="2 9" id="KW-1003">Cell membrane</keyword>
<evidence type="ECO:0000313" key="12">
    <source>
        <dbReference type="Proteomes" id="UP000294562"/>
    </source>
</evidence>
<dbReference type="InterPro" id="IPR045335">
    <property type="entry name" value="FtsQ_C_sf"/>
</dbReference>
<keyword evidence="6 9" id="KW-1133">Transmembrane helix</keyword>
<dbReference type="EMBL" id="SMZO01000034">
    <property type="protein sequence ID" value="TDL86299.1"/>
    <property type="molecule type" value="Genomic_DNA"/>
</dbReference>
<dbReference type="OrthoDB" id="9783091at2"/>
<keyword evidence="8 9" id="KW-0131">Cell cycle</keyword>
<keyword evidence="4 9" id="KW-0132">Cell division</keyword>
<dbReference type="Gene3D" id="3.40.50.11690">
    <property type="entry name" value="Cell division protein FtsQ/DivIB"/>
    <property type="match status" value="1"/>
</dbReference>
<reference evidence="11 12" key="1">
    <citation type="submission" date="2019-03" db="EMBL/GenBank/DDBJ databases">
        <title>Rhodobacteraceae bacterium SM1902, a new member of the family Rhodobacteraceae isolated from Yantai.</title>
        <authorList>
            <person name="Sun Y."/>
        </authorList>
    </citation>
    <scope>NUCLEOTIDE SEQUENCE [LARGE SCALE GENOMIC DNA]</scope>
    <source>
        <strain evidence="11 12">SM1902</strain>
    </source>
</reference>
<dbReference type="GO" id="GO:0043093">
    <property type="term" value="P:FtsZ-dependent cytokinesis"/>
    <property type="evidence" value="ECO:0007669"/>
    <property type="project" value="UniProtKB-UniRule"/>
</dbReference>
<evidence type="ECO:0000256" key="6">
    <source>
        <dbReference type="ARBA" id="ARBA00022989"/>
    </source>
</evidence>
<dbReference type="GO" id="GO:0005886">
    <property type="term" value="C:plasma membrane"/>
    <property type="evidence" value="ECO:0007669"/>
    <property type="project" value="UniProtKB-SubCell"/>
</dbReference>
<evidence type="ECO:0000256" key="1">
    <source>
        <dbReference type="ARBA" id="ARBA00004370"/>
    </source>
</evidence>
<dbReference type="InterPro" id="IPR026579">
    <property type="entry name" value="FtsQ"/>
</dbReference>
<dbReference type="GO" id="GO:0032153">
    <property type="term" value="C:cell division site"/>
    <property type="evidence" value="ECO:0007669"/>
    <property type="project" value="UniProtKB-UniRule"/>
</dbReference>
<dbReference type="InterPro" id="IPR013685">
    <property type="entry name" value="POTRA_FtsQ_type"/>
</dbReference>
<keyword evidence="7 9" id="KW-0472">Membrane</keyword>
<evidence type="ECO:0000256" key="3">
    <source>
        <dbReference type="ARBA" id="ARBA00022519"/>
    </source>
</evidence>
<dbReference type="PROSITE" id="PS51779">
    <property type="entry name" value="POTRA"/>
    <property type="match status" value="1"/>
</dbReference>
<dbReference type="GO" id="GO:0090529">
    <property type="term" value="P:cell septum assembly"/>
    <property type="evidence" value="ECO:0007669"/>
    <property type="project" value="InterPro"/>
</dbReference>
<dbReference type="InterPro" id="IPR034746">
    <property type="entry name" value="POTRA"/>
</dbReference>
<feature type="domain" description="POTRA" evidence="10">
    <location>
        <begin position="93"/>
        <end position="161"/>
    </location>
</feature>